<accession>A0A8J1Y911</accession>
<proteinExistence type="inferred from homology"/>
<keyword evidence="13" id="KW-1185">Reference proteome</keyword>
<dbReference type="Gene3D" id="2.60.470.10">
    <property type="entry name" value="Acid-sensing ion channels like domains"/>
    <property type="match status" value="1"/>
</dbReference>
<dbReference type="PANTHER" id="PTHR11690">
    <property type="entry name" value="AMILORIDE-SENSITIVE SODIUM CHANNEL-RELATED"/>
    <property type="match status" value="1"/>
</dbReference>
<evidence type="ECO:0000256" key="7">
    <source>
        <dbReference type="ARBA" id="ARBA00023065"/>
    </source>
</evidence>
<keyword evidence="3 11" id="KW-0894">Sodium channel</keyword>
<evidence type="ECO:0000256" key="1">
    <source>
        <dbReference type="ARBA" id="ARBA00004141"/>
    </source>
</evidence>
<evidence type="ECO:0000256" key="9">
    <source>
        <dbReference type="ARBA" id="ARBA00023201"/>
    </source>
</evidence>
<evidence type="ECO:0000256" key="6">
    <source>
        <dbReference type="ARBA" id="ARBA00023053"/>
    </source>
</evidence>
<dbReference type="AlphaFoldDB" id="A0A8J1Y911"/>
<dbReference type="Pfam" id="PF00858">
    <property type="entry name" value="ASC"/>
    <property type="match status" value="1"/>
</dbReference>
<protein>
    <submittedName>
        <fullName evidence="12">Uncharacterized protein</fullName>
    </submittedName>
</protein>
<dbReference type="OrthoDB" id="6021021at2759"/>
<keyword evidence="8" id="KW-0472">Membrane</keyword>
<comment type="caution">
    <text evidence="12">The sequence shown here is derived from an EMBL/GenBank/DDBJ whole genome shotgun (WGS) entry which is preliminary data.</text>
</comment>
<keyword evidence="6" id="KW-0915">Sodium</keyword>
<dbReference type="PRINTS" id="PR01078">
    <property type="entry name" value="AMINACHANNEL"/>
</dbReference>
<evidence type="ECO:0000256" key="4">
    <source>
        <dbReference type="ARBA" id="ARBA00022692"/>
    </source>
</evidence>
<keyword evidence="7 11" id="KW-0406">Ion transport</keyword>
<keyword evidence="4 11" id="KW-0812">Transmembrane</keyword>
<dbReference type="GO" id="GO:0005886">
    <property type="term" value="C:plasma membrane"/>
    <property type="evidence" value="ECO:0007669"/>
    <property type="project" value="TreeGrafter"/>
</dbReference>
<sequence>MVYCSSSIIKLNMAKRIHDVVQRFASGTTIHGVPKLIRAQTIPGKIFWSLICLAALGVFIFELALLLQKFFGYPKSVDVKVVQEPVAFPSVTVCSVHAMDPFVIHKIYKLRQEQMEHRMRRKPWVISKNVSDFEKWYFDTFLKKSMSYVLEPSYLEGLIDRHDLKTEFFPSLSSRLTLAANLNKSITFPGVEPAELIAFCRYARQECSFEHFKTVFDPYYFNCFTFNASVIAGSLKTLAEGIENALSIVMYIPKLHNEIKIGTKVKLPGIVEHDIRDPLAGSGGVRVVIHPPDTQPHPATEGFDIMPGYSVSIGVKTTENTRLGRPYGNCTETTKGVFSDKASYRYTMTSCRKKCLQNLLSREVKDGCGCLDVVLPTFPEVNGVDFCAKFDDIPRKCIFGPFARRNESCKELKARWLKRMICMRDIETSGSHEHIAITENCNCHPPCKDLSYEFFYSNSLWPGQQHKQDVYRDLFISRRFERRFQEGQRTYYFGAENAQALNVTEQEKTVDRFARLNVYLYDTNVVKITETKDYTGIQLISDVGGQLGLWLGISIITLTEVFELIADIVHLCLKRKRKQSIREGNCTPAEITALNRRNGSTTV</sequence>
<comment type="subcellular location">
    <subcellularLocation>
        <location evidence="1">Membrane</location>
        <topology evidence="1">Multi-pass membrane protein</topology>
    </subcellularLocation>
</comment>
<keyword evidence="10 11" id="KW-0407">Ion channel</keyword>
<evidence type="ECO:0000313" key="12">
    <source>
        <dbReference type="EMBL" id="CAH1779882.1"/>
    </source>
</evidence>
<dbReference type="GO" id="GO:0015280">
    <property type="term" value="F:ligand-gated sodium channel activity"/>
    <property type="evidence" value="ECO:0007669"/>
    <property type="project" value="TreeGrafter"/>
</dbReference>
<evidence type="ECO:0000256" key="11">
    <source>
        <dbReference type="RuleBase" id="RU000679"/>
    </source>
</evidence>
<keyword evidence="9 11" id="KW-0739">Sodium transport</keyword>
<evidence type="ECO:0000256" key="5">
    <source>
        <dbReference type="ARBA" id="ARBA00022989"/>
    </source>
</evidence>
<evidence type="ECO:0000256" key="10">
    <source>
        <dbReference type="ARBA" id="ARBA00023303"/>
    </source>
</evidence>
<evidence type="ECO:0000256" key="3">
    <source>
        <dbReference type="ARBA" id="ARBA00022461"/>
    </source>
</evidence>
<dbReference type="Proteomes" id="UP000749559">
    <property type="component" value="Unassembled WGS sequence"/>
</dbReference>
<dbReference type="EMBL" id="CAIIXF020000003">
    <property type="protein sequence ID" value="CAH1779882.1"/>
    <property type="molecule type" value="Genomic_DNA"/>
</dbReference>
<evidence type="ECO:0000256" key="2">
    <source>
        <dbReference type="ARBA" id="ARBA00022448"/>
    </source>
</evidence>
<keyword evidence="2 11" id="KW-0813">Transport</keyword>
<comment type="similarity">
    <text evidence="11">Belongs to the amiloride-sensitive sodium channel (TC 1.A.6) family.</text>
</comment>
<evidence type="ECO:0000256" key="8">
    <source>
        <dbReference type="ARBA" id="ARBA00023136"/>
    </source>
</evidence>
<name>A0A8J1Y911_OWEFU</name>
<reference evidence="12" key="1">
    <citation type="submission" date="2022-03" db="EMBL/GenBank/DDBJ databases">
        <authorList>
            <person name="Martin C."/>
        </authorList>
    </citation>
    <scope>NUCLEOTIDE SEQUENCE</scope>
</reference>
<evidence type="ECO:0000313" key="13">
    <source>
        <dbReference type="Proteomes" id="UP000749559"/>
    </source>
</evidence>
<dbReference type="Gene3D" id="1.10.287.770">
    <property type="entry name" value="YojJ-like"/>
    <property type="match status" value="1"/>
</dbReference>
<organism evidence="12 13">
    <name type="scientific">Owenia fusiformis</name>
    <name type="common">Polychaete worm</name>
    <dbReference type="NCBI Taxonomy" id="6347"/>
    <lineage>
        <taxon>Eukaryota</taxon>
        <taxon>Metazoa</taxon>
        <taxon>Spiralia</taxon>
        <taxon>Lophotrochozoa</taxon>
        <taxon>Annelida</taxon>
        <taxon>Polychaeta</taxon>
        <taxon>Sedentaria</taxon>
        <taxon>Canalipalpata</taxon>
        <taxon>Sabellida</taxon>
        <taxon>Oweniida</taxon>
        <taxon>Oweniidae</taxon>
        <taxon>Owenia</taxon>
    </lineage>
</organism>
<gene>
    <name evidence="12" type="ORF">OFUS_LOCUS6643</name>
</gene>
<dbReference type="PANTHER" id="PTHR11690:SF248">
    <property type="entry name" value="PICKPOCKET 17, ISOFORM A"/>
    <property type="match status" value="1"/>
</dbReference>
<dbReference type="InterPro" id="IPR001873">
    <property type="entry name" value="ENaC"/>
</dbReference>
<keyword evidence="5" id="KW-1133">Transmembrane helix</keyword>